<evidence type="ECO:0000256" key="2">
    <source>
        <dbReference type="ARBA" id="ARBA00023002"/>
    </source>
</evidence>
<dbReference type="VEuPathDB" id="FungiDB:MAPG_06036"/>
<dbReference type="Pfam" id="PF01070">
    <property type="entry name" value="FMN_dh"/>
    <property type="match status" value="2"/>
</dbReference>
<evidence type="ECO:0000259" key="7">
    <source>
        <dbReference type="PROSITE" id="PS51349"/>
    </source>
</evidence>
<feature type="binding site" evidence="5">
    <location>
        <begin position="316"/>
        <end position="320"/>
    </location>
    <ligand>
        <name>FMN</name>
        <dbReference type="ChEBI" id="CHEBI:58210"/>
    </ligand>
</feature>
<dbReference type="InterPro" id="IPR000262">
    <property type="entry name" value="FMN-dep_DH"/>
</dbReference>
<feature type="binding site" evidence="5">
    <location>
        <position position="212"/>
    </location>
    <ligand>
        <name>FMN</name>
        <dbReference type="ChEBI" id="CHEBI:58210"/>
    </ligand>
</feature>
<dbReference type="GO" id="GO:0010181">
    <property type="term" value="F:FMN binding"/>
    <property type="evidence" value="ECO:0007669"/>
    <property type="project" value="InterPro"/>
</dbReference>
<accession>A0A0C4E0Z4</accession>
<dbReference type="EMBL" id="GL876970">
    <property type="protein sequence ID" value="KLU87030.1"/>
    <property type="molecule type" value="Genomic_DNA"/>
</dbReference>
<name>A0A0C4E0Z4_MAGP6</name>
<dbReference type="AlphaFoldDB" id="A0A0C4E0Z4"/>
<sequence>MRTSLTALVSLVAVVLAERPFLNEPDTGLEDYLFSTNYTKGTQPLLKDIRGLPDFEWAARQSLTNQQYAFYRVAAAGEWSYRNNLEIWGKVRFRPRQLSDVTRVNETLPTTILGYNFSAPFFIAPAARGAYGDPDRAELNFVDASAEENILYISALYASKSIEQIGEVKHRDGTLNGPQVTFQQIYTNSNLSVTWDQIRRAEAAGAKAIIWTIDAPGDSTRHRAARYDTTNANSVTSALTWDVYEQMKKHTSLPIVLKGITTVEDALEAVSHGVRAIYLSNHGGRQLEYSPSPLEIAYEIRRNAPQIFEQAEVLADSGVRYGSDVLKLLALGVRAVGLGRPFMYANCYKLQGVTKAIRILKTEIAHDAAQAGIADIKNISPKAINTRALEASVYLMD</sequence>
<gene>
    <name evidence="8" type="ORF">MAPG_06036</name>
</gene>
<keyword evidence="5" id="KW-0288">FMN</keyword>
<dbReference type="EnsemblFungi" id="MAPG_06036T0">
    <property type="protein sequence ID" value="MAPG_06036T0"/>
    <property type="gene ID" value="MAPG_06036"/>
</dbReference>
<feature type="binding site" evidence="5">
    <location>
        <position position="258"/>
    </location>
    <ligand>
        <name>FMN</name>
        <dbReference type="ChEBI" id="CHEBI:58210"/>
    </ligand>
</feature>
<feature type="binding site" evidence="5">
    <location>
        <position position="221"/>
    </location>
    <ligand>
        <name>glyoxylate</name>
        <dbReference type="ChEBI" id="CHEBI:36655"/>
    </ligand>
</feature>
<feature type="binding site" evidence="5">
    <location>
        <position position="285"/>
    </location>
    <ligand>
        <name>glyoxylate</name>
        <dbReference type="ChEBI" id="CHEBI:36655"/>
    </ligand>
</feature>
<reference evidence="8" key="1">
    <citation type="submission" date="2010-05" db="EMBL/GenBank/DDBJ databases">
        <title>The Genome Sequence of Magnaporthe poae strain ATCC 64411.</title>
        <authorList>
            <consortium name="The Broad Institute Genome Sequencing Platform"/>
            <consortium name="Broad Institute Genome Sequencing Center for Infectious Disease"/>
            <person name="Ma L.-J."/>
            <person name="Dead R."/>
            <person name="Young S."/>
            <person name="Zeng Q."/>
            <person name="Koehrsen M."/>
            <person name="Alvarado L."/>
            <person name="Berlin A."/>
            <person name="Chapman S.B."/>
            <person name="Chen Z."/>
            <person name="Freedman E."/>
            <person name="Gellesch M."/>
            <person name="Goldberg J."/>
            <person name="Griggs A."/>
            <person name="Gujja S."/>
            <person name="Heilman E.R."/>
            <person name="Heiman D."/>
            <person name="Hepburn T."/>
            <person name="Howarth C."/>
            <person name="Jen D."/>
            <person name="Larson L."/>
            <person name="Mehta T."/>
            <person name="Neiman D."/>
            <person name="Pearson M."/>
            <person name="Roberts A."/>
            <person name="Saif S."/>
            <person name="Shea T."/>
            <person name="Shenoy N."/>
            <person name="Sisk P."/>
            <person name="Stolte C."/>
            <person name="Sykes S."/>
            <person name="Walk T."/>
            <person name="White J."/>
            <person name="Yandava C."/>
            <person name="Haas B."/>
            <person name="Nusbaum C."/>
            <person name="Birren B."/>
        </authorList>
    </citation>
    <scope>NUCLEOTIDE SEQUENCE</scope>
    <source>
        <strain evidence="8">ATCC 64411</strain>
    </source>
</reference>
<organism evidence="9 10">
    <name type="scientific">Magnaporthiopsis poae (strain ATCC 64411 / 73-15)</name>
    <name type="common">Kentucky bluegrass fungus</name>
    <name type="synonym">Magnaporthe poae</name>
    <dbReference type="NCBI Taxonomy" id="644358"/>
    <lineage>
        <taxon>Eukaryota</taxon>
        <taxon>Fungi</taxon>
        <taxon>Dikarya</taxon>
        <taxon>Ascomycota</taxon>
        <taxon>Pezizomycotina</taxon>
        <taxon>Sordariomycetes</taxon>
        <taxon>Sordariomycetidae</taxon>
        <taxon>Magnaporthales</taxon>
        <taxon>Magnaporthaceae</taxon>
        <taxon>Magnaporthiopsis</taxon>
    </lineage>
</organism>
<dbReference type="InterPro" id="IPR008259">
    <property type="entry name" value="FMN_hydac_DH_AS"/>
</dbReference>
<keyword evidence="10" id="KW-1185">Reference proteome</keyword>
<dbReference type="SUPFAM" id="SSF51395">
    <property type="entry name" value="FMN-linked oxidoreductases"/>
    <property type="match status" value="1"/>
</dbReference>
<feature type="active site" description="Proton acceptor" evidence="4">
    <location>
        <position position="282"/>
    </location>
</feature>
<dbReference type="PIRSF" id="PIRSF000138">
    <property type="entry name" value="Al-hdrx_acd_dh"/>
    <property type="match status" value="1"/>
</dbReference>
<dbReference type="PROSITE" id="PS51349">
    <property type="entry name" value="FMN_HYDROXY_ACID_DH_2"/>
    <property type="match status" value="1"/>
</dbReference>
<feature type="chain" id="PRO_5009385595" description="FMN hydroxy acid dehydrogenase domain-containing protein" evidence="6">
    <location>
        <begin position="18"/>
        <end position="397"/>
    </location>
</feature>
<dbReference type="OMA" id="YLASTNW"/>
<feature type="binding site" evidence="5">
    <location>
        <position position="186"/>
    </location>
    <ligand>
        <name>glyoxylate</name>
        <dbReference type="ChEBI" id="CHEBI:36655"/>
    </ligand>
</feature>
<feature type="domain" description="FMN hydroxy acid dehydrogenase" evidence="7">
    <location>
        <begin position="44"/>
        <end position="389"/>
    </location>
</feature>
<protein>
    <recommendedName>
        <fullName evidence="7">FMN hydroxy acid dehydrogenase domain-containing protein</fullName>
    </recommendedName>
</protein>
<evidence type="ECO:0000313" key="8">
    <source>
        <dbReference type="EMBL" id="KLU87030.1"/>
    </source>
</evidence>
<evidence type="ECO:0000256" key="4">
    <source>
        <dbReference type="PIRSR" id="PIRSR000138-1"/>
    </source>
</evidence>
<reference evidence="10" key="2">
    <citation type="submission" date="2010-05" db="EMBL/GenBank/DDBJ databases">
        <title>The genome sequence of Magnaporthe poae strain ATCC 64411.</title>
        <authorList>
            <person name="Ma L.-J."/>
            <person name="Dead R."/>
            <person name="Young S."/>
            <person name="Zeng Q."/>
            <person name="Koehrsen M."/>
            <person name="Alvarado L."/>
            <person name="Berlin A."/>
            <person name="Chapman S.B."/>
            <person name="Chen Z."/>
            <person name="Freedman E."/>
            <person name="Gellesch M."/>
            <person name="Goldberg J."/>
            <person name="Griggs A."/>
            <person name="Gujja S."/>
            <person name="Heilman E.R."/>
            <person name="Heiman D."/>
            <person name="Hepburn T."/>
            <person name="Howarth C."/>
            <person name="Jen D."/>
            <person name="Larson L."/>
            <person name="Mehta T."/>
            <person name="Neiman D."/>
            <person name="Pearson M."/>
            <person name="Roberts A."/>
            <person name="Saif S."/>
            <person name="Shea T."/>
            <person name="Shenoy N."/>
            <person name="Sisk P."/>
            <person name="Stolte C."/>
            <person name="Sykes S."/>
            <person name="Walk T."/>
            <person name="White J."/>
            <person name="Yandava C."/>
            <person name="Haas B."/>
            <person name="Nusbaum C."/>
            <person name="Birren B."/>
        </authorList>
    </citation>
    <scope>NUCLEOTIDE SEQUENCE [LARGE SCALE GENOMIC DNA]</scope>
    <source>
        <strain evidence="10">ATCC 64411 / 73-15</strain>
    </source>
</reference>
<dbReference type="eggNOG" id="KOG0538">
    <property type="taxonomic scope" value="Eukaryota"/>
</dbReference>
<feature type="binding site" evidence="5">
    <location>
        <position position="282"/>
    </location>
    <ligand>
        <name>glyoxylate</name>
        <dbReference type="ChEBI" id="CHEBI:36655"/>
    </ligand>
</feature>
<feature type="binding site" evidence="5">
    <location>
        <begin position="125"/>
        <end position="127"/>
    </location>
    <ligand>
        <name>FMN</name>
        <dbReference type="ChEBI" id="CHEBI:58210"/>
    </ligand>
</feature>
<evidence type="ECO:0000256" key="1">
    <source>
        <dbReference type="ARBA" id="ARBA00001917"/>
    </source>
</evidence>
<evidence type="ECO:0000256" key="5">
    <source>
        <dbReference type="PIRSR" id="PIRSR000138-2"/>
    </source>
</evidence>
<dbReference type="InterPro" id="IPR037396">
    <property type="entry name" value="FMN_HAD"/>
</dbReference>
<dbReference type="Gene3D" id="3.20.20.70">
    <property type="entry name" value="Aldolase class I"/>
    <property type="match status" value="1"/>
</dbReference>
<feature type="binding site" evidence="5">
    <location>
        <position position="184"/>
    </location>
    <ligand>
        <name>FMN</name>
        <dbReference type="ChEBI" id="CHEBI:58210"/>
    </ligand>
</feature>
<comment type="cofactor">
    <cofactor evidence="1">
        <name>FMN</name>
        <dbReference type="ChEBI" id="CHEBI:58210"/>
    </cofactor>
</comment>
<dbReference type="InterPro" id="IPR012133">
    <property type="entry name" value="Alpha-hydoxy_acid_DH_FMN"/>
</dbReference>
<dbReference type="PANTHER" id="PTHR10578:SF140">
    <property type="entry name" value="FMN HYDROXY ACID DEHYDROGENASE DOMAIN-CONTAINING PROTEIN"/>
    <property type="match status" value="1"/>
</dbReference>
<dbReference type="EMBL" id="ADBL01001444">
    <property type="status" value="NOT_ANNOTATED_CDS"/>
    <property type="molecule type" value="Genomic_DNA"/>
</dbReference>
<dbReference type="PROSITE" id="PS00557">
    <property type="entry name" value="FMN_HYDROXY_ACID_DH_1"/>
    <property type="match status" value="1"/>
</dbReference>
<keyword evidence="5" id="KW-0285">Flavoprotein</keyword>
<dbReference type="PANTHER" id="PTHR10578">
    <property type="entry name" value="S -2-HYDROXY-ACID OXIDASE-RELATED"/>
    <property type="match status" value="1"/>
</dbReference>
<evidence type="ECO:0000313" key="9">
    <source>
        <dbReference type="EnsemblFungi" id="MAPG_06036T0"/>
    </source>
</evidence>
<reference evidence="9" key="4">
    <citation type="journal article" date="2015" name="G3 (Bethesda)">
        <title>Genome sequences of three phytopathogenic species of the Magnaporthaceae family of fungi.</title>
        <authorList>
            <person name="Okagaki L.H."/>
            <person name="Nunes C.C."/>
            <person name="Sailsbery J."/>
            <person name="Clay B."/>
            <person name="Brown D."/>
            <person name="John T."/>
            <person name="Oh Y."/>
            <person name="Young N."/>
            <person name="Fitzgerald M."/>
            <person name="Haas B.J."/>
            <person name="Zeng Q."/>
            <person name="Young S."/>
            <person name="Adiconis X."/>
            <person name="Fan L."/>
            <person name="Levin J.Z."/>
            <person name="Mitchell T.K."/>
            <person name="Okubara P.A."/>
            <person name="Farman M.L."/>
            <person name="Kohn L.M."/>
            <person name="Birren B."/>
            <person name="Ma L.-J."/>
            <person name="Dean R.A."/>
        </authorList>
    </citation>
    <scope>NUCLEOTIDE SEQUENCE</scope>
    <source>
        <strain evidence="9">ATCC 64411 / 73-15</strain>
    </source>
</reference>
<keyword evidence="2" id="KW-0560">Oxidoreductase</keyword>
<reference evidence="8" key="3">
    <citation type="submission" date="2011-03" db="EMBL/GenBank/DDBJ databases">
        <title>Annotation of Magnaporthe poae ATCC 64411.</title>
        <authorList>
            <person name="Ma L.-J."/>
            <person name="Dead R."/>
            <person name="Young S.K."/>
            <person name="Zeng Q."/>
            <person name="Gargeya S."/>
            <person name="Fitzgerald M."/>
            <person name="Haas B."/>
            <person name="Abouelleil A."/>
            <person name="Alvarado L."/>
            <person name="Arachchi H.M."/>
            <person name="Berlin A."/>
            <person name="Brown A."/>
            <person name="Chapman S.B."/>
            <person name="Chen Z."/>
            <person name="Dunbar C."/>
            <person name="Freedman E."/>
            <person name="Gearin G."/>
            <person name="Gellesch M."/>
            <person name="Goldberg J."/>
            <person name="Griggs A."/>
            <person name="Gujja S."/>
            <person name="Heiman D."/>
            <person name="Howarth C."/>
            <person name="Larson L."/>
            <person name="Lui A."/>
            <person name="MacDonald P.J.P."/>
            <person name="Mehta T."/>
            <person name="Montmayeur A."/>
            <person name="Murphy C."/>
            <person name="Neiman D."/>
            <person name="Pearson M."/>
            <person name="Priest M."/>
            <person name="Roberts A."/>
            <person name="Saif S."/>
            <person name="Shea T."/>
            <person name="Shenoy N."/>
            <person name="Sisk P."/>
            <person name="Stolte C."/>
            <person name="Sykes S."/>
            <person name="Yandava C."/>
            <person name="Wortman J."/>
            <person name="Nusbaum C."/>
            <person name="Birren B."/>
        </authorList>
    </citation>
    <scope>NUCLEOTIDE SEQUENCE</scope>
    <source>
        <strain evidence="8">ATCC 64411</strain>
    </source>
</reference>
<proteinExistence type="inferred from homology"/>
<feature type="binding site" evidence="5">
    <location>
        <position position="280"/>
    </location>
    <ligand>
        <name>FMN</name>
        <dbReference type="ChEBI" id="CHEBI:58210"/>
    </ligand>
</feature>
<dbReference type="InterPro" id="IPR013785">
    <property type="entry name" value="Aldolase_TIM"/>
</dbReference>
<evidence type="ECO:0000256" key="6">
    <source>
        <dbReference type="SAM" id="SignalP"/>
    </source>
</evidence>
<evidence type="ECO:0000256" key="3">
    <source>
        <dbReference type="ARBA" id="ARBA00024042"/>
    </source>
</evidence>
<dbReference type="STRING" id="644358.A0A0C4E0Z4"/>
<keyword evidence="6" id="KW-0732">Signal</keyword>
<evidence type="ECO:0000313" key="10">
    <source>
        <dbReference type="Proteomes" id="UP000011715"/>
    </source>
</evidence>
<feature type="binding site" evidence="5">
    <location>
        <begin position="339"/>
        <end position="340"/>
    </location>
    <ligand>
        <name>FMN</name>
        <dbReference type="ChEBI" id="CHEBI:58210"/>
    </ligand>
</feature>
<dbReference type="Proteomes" id="UP000011715">
    <property type="component" value="Unassembled WGS sequence"/>
</dbReference>
<reference evidence="9" key="5">
    <citation type="submission" date="2015-06" db="UniProtKB">
        <authorList>
            <consortium name="EnsemblFungi"/>
        </authorList>
    </citation>
    <scope>IDENTIFICATION</scope>
    <source>
        <strain evidence="9">ATCC 64411</strain>
    </source>
</reference>
<dbReference type="OrthoDB" id="1925334at2759"/>
<comment type="similarity">
    <text evidence="3">Belongs to the FMN-dependent alpha-hydroxy acid dehydrogenase family.</text>
</comment>
<dbReference type="GO" id="GO:0016491">
    <property type="term" value="F:oxidoreductase activity"/>
    <property type="evidence" value="ECO:0007669"/>
    <property type="project" value="UniProtKB-KW"/>
</dbReference>
<feature type="signal peptide" evidence="6">
    <location>
        <begin position="1"/>
        <end position="17"/>
    </location>
</feature>